<dbReference type="eggNOG" id="COG1194">
    <property type="taxonomic scope" value="Bacteria"/>
</dbReference>
<feature type="domain" description="HhH-GPD" evidence="15">
    <location>
        <begin position="12"/>
        <end position="163"/>
    </location>
</feature>
<evidence type="ECO:0000256" key="5">
    <source>
        <dbReference type="ARBA" id="ARBA00012045"/>
    </source>
</evidence>
<evidence type="ECO:0000256" key="4">
    <source>
        <dbReference type="ARBA" id="ARBA00008343"/>
    </source>
</evidence>
<evidence type="ECO:0000256" key="9">
    <source>
        <dbReference type="ARBA" id="ARBA00022763"/>
    </source>
</evidence>
<evidence type="ECO:0000256" key="14">
    <source>
        <dbReference type="ARBA" id="ARBA00023295"/>
    </source>
</evidence>
<evidence type="ECO:0000313" key="17">
    <source>
        <dbReference type="Proteomes" id="UP000031552"/>
    </source>
</evidence>
<dbReference type="AlphaFoldDB" id="A0A090CZT0"/>
<keyword evidence="12" id="KW-0411">Iron-sulfur</keyword>
<keyword evidence="10 16" id="KW-0378">Hydrolase</keyword>
<dbReference type="Proteomes" id="UP000031552">
    <property type="component" value="Unassembled WGS sequence"/>
</dbReference>
<evidence type="ECO:0000256" key="12">
    <source>
        <dbReference type="ARBA" id="ARBA00023014"/>
    </source>
</evidence>
<keyword evidence="9" id="KW-0227">DNA damage</keyword>
<dbReference type="NCBIfam" id="TIGR01084">
    <property type="entry name" value="mutY"/>
    <property type="match status" value="1"/>
</dbReference>
<dbReference type="Gene3D" id="1.10.1670.10">
    <property type="entry name" value="Helix-hairpin-Helix base-excision DNA repair enzymes (C-terminal)"/>
    <property type="match status" value="1"/>
</dbReference>
<evidence type="ECO:0000256" key="3">
    <source>
        <dbReference type="ARBA" id="ARBA00002933"/>
    </source>
</evidence>
<evidence type="ECO:0000256" key="7">
    <source>
        <dbReference type="ARBA" id="ARBA00022485"/>
    </source>
</evidence>
<comment type="caution">
    <text evidence="16">The sequence shown here is derived from an EMBL/GenBank/DDBJ whole genome shotgun (WGS) entry which is preliminary data.</text>
</comment>
<dbReference type="PANTHER" id="PTHR42944">
    <property type="entry name" value="ADENINE DNA GLYCOSYLASE"/>
    <property type="match status" value="1"/>
</dbReference>
<dbReference type="Pfam" id="PF00730">
    <property type="entry name" value="HhH-GPD"/>
    <property type="match status" value="1"/>
</dbReference>
<keyword evidence="7" id="KW-0004">4Fe-4S</keyword>
<dbReference type="InterPro" id="IPR005760">
    <property type="entry name" value="A/G_AdeGlyc_MutY"/>
</dbReference>
<sequence>MSPYSVWVSEVMLQQTQAITVIPYFNRWMKRFPNPKALADASEQEVIKEWEGLGYYSRARNLHQGAKLLVEAYRGELPNTREELCKIKGIGEYTLGAILSFAFKKKAAAVDGNTLRVLSRFFAIEEDISKGTTQKKFQKLAFDILPDKEPEVLVEALIELGATICQKKPRCLLCPLQTGCQSRREGREESFPVKVKKLKSVRLVRHPLLFIWQDYLLIRRCKEGEIMSGLYEFPYFEGETLPSKIEKYVQDTYFFKAAFKKVLPKEKHSFTVHQVTLFPQVFTLKSYEKLPKDYVFEKIEKLTLLPFSSGHRKVLLSFIKN</sequence>
<dbReference type="GO" id="GO:0035485">
    <property type="term" value="F:adenine/guanine mispair binding"/>
    <property type="evidence" value="ECO:0007669"/>
    <property type="project" value="TreeGrafter"/>
</dbReference>
<reference evidence="16" key="1">
    <citation type="submission" date="2013-12" db="EMBL/GenBank/DDBJ databases">
        <authorList>
            <person name="Linke B."/>
        </authorList>
    </citation>
    <scope>NUCLEOTIDE SEQUENCE [LARGE SCALE GENOMIC DNA]</scope>
    <source>
        <strain evidence="16">CRIB-18</strain>
    </source>
</reference>
<name>A0A090CZT0_9BACT</name>
<dbReference type="SUPFAM" id="SSF48150">
    <property type="entry name" value="DNA-glycosylase"/>
    <property type="match status" value="1"/>
</dbReference>
<dbReference type="InterPro" id="IPR011257">
    <property type="entry name" value="DNA_glycosylase"/>
</dbReference>
<dbReference type="GO" id="GO:0051539">
    <property type="term" value="F:4 iron, 4 sulfur cluster binding"/>
    <property type="evidence" value="ECO:0007669"/>
    <property type="project" value="UniProtKB-KW"/>
</dbReference>
<comment type="function">
    <text evidence="3">Adenine glycosylase active on G-A mispairs. MutY also corrects error-prone DNA synthesis past GO lesions which are due to the oxidatively damaged form of guanine: 7,8-dihydro-8-oxoguanine (8-oxo-dGTP).</text>
</comment>
<evidence type="ECO:0000256" key="11">
    <source>
        <dbReference type="ARBA" id="ARBA00023004"/>
    </source>
</evidence>
<dbReference type="InterPro" id="IPR000445">
    <property type="entry name" value="HhH_motif"/>
</dbReference>
<evidence type="ECO:0000259" key="15">
    <source>
        <dbReference type="SMART" id="SM00478"/>
    </source>
</evidence>
<dbReference type="EMBL" id="CCEJ010000008">
    <property type="protein sequence ID" value="CDR34501.1"/>
    <property type="molecule type" value="Genomic_DNA"/>
</dbReference>
<comment type="cofactor">
    <cofactor evidence="2">
        <name>[4Fe-4S] cluster</name>
        <dbReference type="ChEBI" id="CHEBI:49883"/>
    </cofactor>
</comment>
<evidence type="ECO:0000256" key="8">
    <source>
        <dbReference type="ARBA" id="ARBA00022723"/>
    </source>
</evidence>
<keyword evidence="13" id="KW-0234">DNA repair</keyword>
<protein>
    <recommendedName>
        <fullName evidence="6">Adenine DNA glycosylase</fullName>
        <ecNumber evidence="5">3.2.2.31</ecNumber>
    </recommendedName>
</protein>
<comment type="catalytic activity">
    <reaction evidence="1">
        <text>Hydrolyzes free adenine bases from 7,8-dihydro-8-oxoguanine:adenine mismatched double-stranded DNA, leaving an apurinic site.</text>
        <dbReference type="EC" id="3.2.2.31"/>
    </reaction>
</comment>
<dbReference type="EC" id="3.2.2.31" evidence="5"/>
<keyword evidence="8" id="KW-0479">Metal-binding</keyword>
<dbReference type="SMART" id="SM00478">
    <property type="entry name" value="ENDO3c"/>
    <property type="match status" value="1"/>
</dbReference>
<dbReference type="GO" id="GO:0000701">
    <property type="term" value="F:purine-specific mismatch base pair DNA N-glycosylase activity"/>
    <property type="evidence" value="ECO:0007669"/>
    <property type="project" value="UniProtKB-EC"/>
</dbReference>
<dbReference type="InterPro" id="IPR003265">
    <property type="entry name" value="HhH-GPD_domain"/>
</dbReference>
<dbReference type="GO" id="GO:0046872">
    <property type="term" value="F:metal ion binding"/>
    <property type="evidence" value="ECO:0007669"/>
    <property type="project" value="UniProtKB-KW"/>
</dbReference>
<keyword evidence="17" id="KW-1185">Reference proteome</keyword>
<evidence type="ECO:0000256" key="10">
    <source>
        <dbReference type="ARBA" id="ARBA00022801"/>
    </source>
</evidence>
<organism evidence="16 17">
    <name type="scientific">Candidatus Criblamydia sequanensis CRIB-18</name>
    <dbReference type="NCBI Taxonomy" id="1437425"/>
    <lineage>
        <taxon>Bacteria</taxon>
        <taxon>Pseudomonadati</taxon>
        <taxon>Chlamydiota</taxon>
        <taxon>Chlamydiia</taxon>
        <taxon>Parachlamydiales</taxon>
        <taxon>Candidatus Criblamydiaceae</taxon>
        <taxon>Candidatus Criblamydia</taxon>
    </lineage>
</organism>
<evidence type="ECO:0000256" key="2">
    <source>
        <dbReference type="ARBA" id="ARBA00001966"/>
    </source>
</evidence>
<dbReference type="CDD" id="cd00056">
    <property type="entry name" value="ENDO3c"/>
    <property type="match status" value="1"/>
</dbReference>
<dbReference type="InterPro" id="IPR015797">
    <property type="entry name" value="NUDIX_hydrolase-like_dom_sf"/>
</dbReference>
<dbReference type="SUPFAM" id="SSF55811">
    <property type="entry name" value="Nudix"/>
    <property type="match status" value="1"/>
</dbReference>
<dbReference type="GO" id="GO:0032357">
    <property type="term" value="F:oxidized purine DNA binding"/>
    <property type="evidence" value="ECO:0007669"/>
    <property type="project" value="TreeGrafter"/>
</dbReference>
<dbReference type="GO" id="GO:0006284">
    <property type="term" value="P:base-excision repair"/>
    <property type="evidence" value="ECO:0007669"/>
    <property type="project" value="InterPro"/>
</dbReference>
<dbReference type="PANTHER" id="PTHR42944:SF1">
    <property type="entry name" value="ADENINE DNA GLYCOSYLASE"/>
    <property type="match status" value="1"/>
</dbReference>
<evidence type="ECO:0000256" key="13">
    <source>
        <dbReference type="ARBA" id="ARBA00023204"/>
    </source>
</evidence>
<dbReference type="GO" id="GO:0006298">
    <property type="term" value="P:mismatch repair"/>
    <property type="evidence" value="ECO:0007669"/>
    <property type="project" value="TreeGrafter"/>
</dbReference>
<dbReference type="InterPro" id="IPR023170">
    <property type="entry name" value="HhH_base_excis_C"/>
</dbReference>
<keyword evidence="11" id="KW-0408">Iron</keyword>
<dbReference type="Gene3D" id="1.10.340.30">
    <property type="entry name" value="Hypothetical protein, domain 2"/>
    <property type="match status" value="1"/>
</dbReference>
<dbReference type="InterPro" id="IPR044298">
    <property type="entry name" value="MIG/MutY"/>
</dbReference>
<accession>A0A090CZT0</accession>
<keyword evidence="14 16" id="KW-0326">Glycosidase</keyword>
<dbReference type="Gene3D" id="3.90.79.10">
    <property type="entry name" value="Nucleoside Triphosphate Pyrophosphohydrolase"/>
    <property type="match status" value="1"/>
</dbReference>
<evidence type="ECO:0000256" key="1">
    <source>
        <dbReference type="ARBA" id="ARBA00000843"/>
    </source>
</evidence>
<reference evidence="16" key="2">
    <citation type="submission" date="2014-09" db="EMBL/GenBank/DDBJ databases">
        <title>Criblamydia sequanensis harbors a mega-plasmid encoding arsenite resistance.</title>
        <authorList>
            <person name="Bertelli C."/>
            <person name="Goesmann A."/>
            <person name="Greub G."/>
        </authorList>
    </citation>
    <scope>NUCLEOTIDE SEQUENCE [LARGE SCALE GENOMIC DNA]</scope>
    <source>
        <strain evidence="16">CRIB-18</strain>
    </source>
</reference>
<dbReference type="GO" id="GO:0034039">
    <property type="term" value="F:8-oxo-7,8-dihydroguanine DNA N-glycosylase activity"/>
    <property type="evidence" value="ECO:0007669"/>
    <property type="project" value="TreeGrafter"/>
</dbReference>
<proteinExistence type="inferred from homology"/>
<evidence type="ECO:0000313" key="16">
    <source>
        <dbReference type="EMBL" id="CDR34501.1"/>
    </source>
</evidence>
<dbReference type="FunFam" id="1.10.340.30:FF:000002">
    <property type="entry name" value="Adenine DNA glycosylase"/>
    <property type="match status" value="1"/>
</dbReference>
<gene>
    <name evidence="16" type="primary">mutY</name>
    <name evidence="16" type="ORF">CSEC_1689</name>
</gene>
<comment type="similarity">
    <text evidence="4">Belongs to the Nth/MutY family.</text>
</comment>
<dbReference type="Pfam" id="PF00633">
    <property type="entry name" value="HHH"/>
    <property type="match status" value="1"/>
</dbReference>
<dbReference type="STRING" id="1437425.CSEC_1689"/>
<evidence type="ECO:0000256" key="6">
    <source>
        <dbReference type="ARBA" id="ARBA00022023"/>
    </source>
</evidence>